<dbReference type="InterPro" id="IPR007694">
    <property type="entry name" value="DNA_helicase_DnaB-like_C"/>
</dbReference>
<accession>A0A3P6SC11</accession>
<dbReference type="EMBL" id="UYRX01000091">
    <property type="protein sequence ID" value="VDK73472.1"/>
    <property type="molecule type" value="Genomic_DNA"/>
</dbReference>
<gene>
    <name evidence="5" type="ORF">NLS_LOCUS2125</name>
</gene>
<dbReference type="GO" id="GO:0043139">
    <property type="term" value="F:5'-3' DNA helicase activity"/>
    <property type="evidence" value="ECO:0007669"/>
    <property type="project" value="InterPro"/>
</dbReference>
<dbReference type="GO" id="GO:0003697">
    <property type="term" value="F:single-stranded DNA binding"/>
    <property type="evidence" value="ECO:0007669"/>
    <property type="project" value="InterPro"/>
</dbReference>
<comment type="similarity">
    <text evidence="1">Belongs to the tRNA-intron endonuclease family.</text>
</comment>
<evidence type="ECO:0000256" key="2">
    <source>
        <dbReference type="ARBA" id="ARBA00012573"/>
    </source>
</evidence>
<dbReference type="Gene3D" id="3.40.50.300">
    <property type="entry name" value="P-loop containing nucleotide triphosphate hydrolases"/>
    <property type="match status" value="1"/>
</dbReference>
<evidence type="ECO:0000313" key="5">
    <source>
        <dbReference type="EMBL" id="VDK73472.1"/>
    </source>
</evidence>
<reference evidence="5 6" key="1">
    <citation type="submission" date="2018-08" db="EMBL/GenBank/DDBJ databases">
        <authorList>
            <person name="Laetsch R D."/>
            <person name="Stevens L."/>
            <person name="Kumar S."/>
            <person name="Blaxter L. M."/>
        </authorList>
    </citation>
    <scope>NUCLEOTIDE SEQUENCE [LARGE SCALE GENOMIC DNA]</scope>
</reference>
<dbReference type="Proteomes" id="UP000277928">
    <property type="component" value="Unassembled WGS sequence"/>
</dbReference>
<dbReference type="GO" id="GO:0005739">
    <property type="term" value="C:mitochondrion"/>
    <property type="evidence" value="ECO:0007669"/>
    <property type="project" value="TreeGrafter"/>
</dbReference>
<dbReference type="EC" id="4.6.1.16" evidence="2"/>
<dbReference type="STRING" id="42156.A0A3P6SC11"/>
<dbReference type="Gene3D" id="3.40.1350.10">
    <property type="match status" value="1"/>
</dbReference>
<dbReference type="PROSITE" id="PS51199">
    <property type="entry name" value="SF4_HELICASE"/>
    <property type="match status" value="1"/>
</dbReference>
<dbReference type="InterPro" id="IPR036167">
    <property type="entry name" value="tRNA_intron_Endo_cat-like_sf"/>
</dbReference>
<comment type="catalytic activity">
    <reaction evidence="3">
        <text>pretRNA = a 3'-half-tRNA molecule with a 5'-OH end + a 5'-half-tRNA molecule with a 2',3'-cyclic phosphate end + an intron with a 2',3'-cyclic phosphate and a 5'-hydroxyl terminus.</text>
        <dbReference type="EC" id="4.6.1.16"/>
    </reaction>
</comment>
<dbReference type="GO" id="GO:0006388">
    <property type="term" value="P:tRNA splicing, via endonucleolytic cleavage and ligation"/>
    <property type="evidence" value="ECO:0007669"/>
    <property type="project" value="InterPro"/>
</dbReference>
<dbReference type="PANTHER" id="PTHR12873:SF0">
    <property type="entry name" value="TWINKLE MTDNA HELICASE"/>
    <property type="match status" value="1"/>
</dbReference>
<name>A0A3P6SC11_LITSI</name>
<dbReference type="GO" id="GO:0000213">
    <property type="term" value="F:tRNA-intron lyase activity"/>
    <property type="evidence" value="ECO:0007669"/>
    <property type="project" value="UniProtKB-EC"/>
</dbReference>
<evidence type="ECO:0000259" key="4">
    <source>
        <dbReference type="PROSITE" id="PS51199"/>
    </source>
</evidence>
<dbReference type="InterPro" id="IPR006677">
    <property type="entry name" value="tRNA_intron_Endonuc_cat-like"/>
</dbReference>
<dbReference type="SUPFAM" id="SSF53032">
    <property type="entry name" value="tRNA-intron endonuclease catalytic domain-like"/>
    <property type="match status" value="1"/>
</dbReference>
<protein>
    <recommendedName>
        <fullName evidence="2">tRNA-intron lyase</fullName>
        <ecNumber evidence="2">4.6.1.16</ecNumber>
    </recommendedName>
</protein>
<organism evidence="5 6">
    <name type="scientific">Litomosoides sigmodontis</name>
    <name type="common">Filarial nematode worm</name>
    <dbReference type="NCBI Taxonomy" id="42156"/>
    <lineage>
        <taxon>Eukaryota</taxon>
        <taxon>Metazoa</taxon>
        <taxon>Ecdysozoa</taxon>
        <taxon>Nematoda</taxon>
        <taxon>Chromadorea</taxon>
        <taxon>Rhabditida</taxon>
        <taxon>Spirurina</taxon>
        <taxon>Spiruromorpha</taxon>
        <taxon>Filarioidea</taxon>
        <taxon>Onchocercidae</taxon>
        <taxon>Litomosoides</taxon>
    </lineage>
</organism>
<dbReference type="GO" id="GO:0005634">
    <property type="term" value="C:nucleus"/>
    <property type="evidence" value="ECO:0007669"/>
    <property type="project" value="UniProtKB-ARBA"/>
</dbReference>
<dbReference type="InterPro" id="IPR027032">
    <property type="entry name" value="Twinkle-like"/>
</dbReference>
<dbReference type="PANTHER" id="PTHR12873">
    <property type="entry name" value="T7-LIKE MITOCHONDRIAL DNA HELICASE"/>
    <property type="match status" value="1"/>
</dbReference>
<evidence type="ECO:0000313" key="6">
    <source>
        <dbReference type="Proteomes" id="UP000277928"/>
    </source>
</evidence>
<dbReference type="Pfam" id="PF03796">
    <property type="entry name" value="DnaB_C"/>
    <property type="match status" value="1"/>
</dbReference>
<dbReference type="InterPro" id="IPR059049">
    <property type="entry name" value="TSEN34_N"/>
</dbReference>
<proteinExistence type="inferred from homology"/>
<dbReference type="GO" id="GO:0005524">
    <property type="term" value="F:ATP binding"/>
    <property type="evidence" value="ECO:0007669"/>
    <property type="project" value="InterPro"/>
</dbReference>
<evidence type="ECO:0000256" key="3">
    <source>
        <dbReference type="ARBA" id="ARBA00034031"/>
    </source>
</evidence>
<dbReference type="CDD" id="cd22363">
    <property type="entry name" value="tRNA-intron_lyase_C"/>
    <property type="match status" value="1"/>
</dbReference>
<dbReference type="GO" id="GO:0006264">
    <property type="term" value="P:mitochondrial DNA replication"/>
    <property type="evidence" value="ECO:0007669"/>
    <property type="project" value="TreeGrafter"/>
</dbReference>
<feature type="domain" description="SF4 helicase" evidence="4">
    <location>
        <begin position="527"/>
        <end position="795"/>
    </location>
</feature>
<dbReference type="AlphaFoldDB" id="A0A3P6SC11"/>
<dbReference type="Pfam" id="PF01974">
    <property type="entry name" value="tRNA_int_endo"/>
    <property type="match status" value="1"/>
</dbReference>
<dbReference type="OrthoDB" id="275278at2759"/>
<dbReference type="InterPro" id="IPR011856">
    <property type="entry name" value="tRNA_endonuc-like_dom_sf"/>
</dbReference>
<dbReference type="InterPro" id="IPR027417">
    <property type="entry name" value="P-loop_NTPase"/>
</dbReference>
<dbReference type="SUPFAM" id="SSF52540">
    <property type="entry name" value="P-loop containing nucleoside triphosphate hydrolases"/>
    <property type="match status" value="1"/>
</dbReference>
<evidence type="ECO:0000256" key="1">
    <source>
        <dbReference type="ARBA" id="ARBA00008078"/>
    </source>
</evidence>
<dbReference type="Pfam" id="PF26577">
    <property type="entry name" value="TSEN34_N"/>
    <property type="match status" value="1"/>
</dbReference>
<keyword evidence="6" id="KW-1185">Reference proteome</keyword>
<sequence>MVVCPTVARSLRLSKWKSFLKEHKSRYHLTRCANQQLTFENIIHDFAQQTGASKKINQVKLKEVINSKYPQRSRPLETSVTKSSERSTRSEIIEFLVKCGIPYSLTPYLGDIRTKCLHCKSLDTACISFRDTSIMCTTCGNETTFDIFKKLLLEEVEREPLEESKSFVSRPLLQKDPKGGTWKYVTALQVPKEEANTLKEGREKGNHLPAMDDLDSDLYDKISYLDLMSQYEERERQRRMKEAKNFCYLRKRADKISQRIFDDDPNLRHSSDVTGSPLNMPSDPVVRQIWMDAIDLRQLQDHSEQSEFLVLRRLLGIDRISYDTLSRYHIKGHLDNFVRAGLCYPRYRGPSSHVRLPMGLKVIRKIGSDCLEKENYPITDSEGKSSFSGIFGYHLVTASDRRIILTTNERDALAVFEATGGMLCIALPKGEQLDTSVLPYLEDFDMVYLWFPYVQEKHAKDYASLLNANRCFIVDNRERPIELLRSDRRREINKAIREESIRLRGKGFRSLIDVRNELKSELVKDQVKMNGVAQWKRFDLLNRFMRGFRPGEMTVITGGTGFGKTTFLCEYALDLLVQGVRTLFCSFEMPDEKILKWMLVQFAALPLYKVEHHPAVELWIDRFERTKGELIIMKADEFRNRSVSQIASAIRNQVVAGEIEHVVIDNLQFLVGLAILNDETANSFERFHQQDRFIGLMRSIATDCMTHITMVVHPRKTSVGEDLDVHHFGGSGRVTQEADNIFAIQRRRDEADRRRFRKFLYILKNRHGQRKVEDDVIEMIFQPTTYTHTLVDLSVGPTSSSSKNLPLHLLRMSNFPVIAGSSNIECEGLLETVVIEEVMMNEANAVGKHQSVASTADTCCTSSDDKTDISVKCLPVRIEYLNSQFLVFDADVAEQMLKECRIVAEAYGTSPDTRADLRKYGAPFVLLPEQVAVLVEYGLYPLSLVVQHKGSVEDIPIERSDAGHLKVHPTKLDNVELRKKAEMIAKGRKAKKLKREAHFGATAAALKIRRCDIVNVEVTASEIDDTVKELSKSDDISKQEDICQNTPFTDDAREEAYEEMERPPFPKSSVFRIRLNTFRDLWRRGYYLTCGLKFGCDYLAYESVPGEDHSKWLVKCVDSQDALSCLDLIALSRLSSQVKKHVLLAVVSPDTLSPYYIEYSWWKSQRPLNA</sequence>